<organism evidence="3 4">
    <name type="scientific">Prolixibacter denitrificans</name>
    <dbReference type="NCBI Taxonomy" id="1541063"/>
    <lineage>
        <taxon>Bacteria</taxon>
        <taxon>Pseudomonadati</taxon>
        <taxon>Bacteroidota</taxon>
        <taxon>Bacteroidia</taxon>
        <taxon>Marinilabiliales</taxon>
        <taxon>Prolixibacteraceae</taxon>
        <taxon>Prolixibacter</taxon>
    </lineage>
</organism>
<dbReference type="EMBL" id="PYGC01000018">
    <property type="protein sequence ID" value="PSK80319.1"/>
    <property type="molecule type" value="Genomic_DNA"/>
</dbReference>
<keyword evidence="1" id="KW-0812">Transmembrane</keyword>
<gene>
    <name evidence="3" type="ORF">CLV93_11822</name>
    <name evidence="2" type="ORF">JCM18694_33750</name>
</gene>
<keyword evidence="5" id="KW-1185">Reference proteome</keyword>
<dbReference type="AlphaFoldDB" id="A0A2P8C5S8"/>
<accession>A0A2P8C5S8</accession>
<comment type="caution">
    <text evidence="3">The sequence shown here is derived from an EMBL/GenBank/DDBJ whole genome shotgun (WGS) entry which is preliminary data.</text>
</comment>
<feature type="transmembrane region" description="Helical" evidence="1">
    <location>
        <begin position="85"/>
        <end position="106"/>
    </location>
</feature>
<evidence type="ECO:0000313" key="4">
    <source>
        <dbReference type="Proteomes" id="UP000240621"/>
    </source>
</evidence>
<protein>
    <submittedName>
        <fullName evidence="3">Uncharacterized protein</fullName>
    </submittedName>
</protein>
<evidence type="ECO:0000313" key="3">
    <source>
        <dbReference type="EMBL" id="PSK80319.1"/>
    </source>
</evidence>
<keyword evidence="1" id="KW-1133">Transmembrane helix</keyword>
<sequence length="147" mass="17174">MKQLKFHITNKEDFITKLNEWVNTSISIRDFRANPFQKSDYFGEIKFGNFVIYSTRKSIIGRRVILKITGTLNNDDQLVIKVKRFALWMPLVNNLILVGIGSVLVAGAYYPGIVFIIMAILQLSWTFYIAHKERLKFITRIQKMIEK</sequence>
<evidence type="ECO:0000313" key="2">
    <source>
        <dbReference type="EMBL" id="GET23129.1"/>
    </source>
</evidence>
<dbReference type="RefSeq" id="WP_106543918.1">
    <property type="nucleotide sequence ID" value="NZ_BLAU01000001.1"/>
</dbReference>
<reference evidence="2 5" key="2">
    <citation type="submission" date="2019-10" db="EMBL/GenBank/DDBJ databases">
        <title>Prolixibacter strains distinguished by the presence of nitrate reductase genes were adept at nitrate-dependent anaerobic corrosion of metallic iron and carbon steel.</title>
        <authorList>
            <person name="Iino T."/>
            <person name="Shono N."/>
            <person name="Ito K."/>
            <person name="Nakamura R."/>
            <person name="Sueoka K."/>
            <person name="Harayama S."/>
            <person name="Ohkuma M."/>
        </authorList>
    </citation>
    <scope>NUCLEOTIDE SEQUENCE [LARGE SCALE GENOMIC DNA]</scope>
    <source>
        <strain evidence="2 5">MIC1-1</strain>
    </source>
</reference>
<evidence type="ECO:0000313" key="5">
    <source>
        <dbReference type="Proteomes" id="UP000396862"/>
    </source>
</evidence>
<keyword evidence="1" id="KW-0472">Membrane</keyword>
<dbReference type="Proteomes" id="UP000240621">
    <property type="component" value="Unassembled WGS sequence"/>
</dbReference>
<evidence type="ECO:0000256" key="1">
    <source>
        <dbReference type="SAM" id="Phobius"/>
    </source>
</evidence>
<dbReference type="OrthoDB" id="10008325at2"/>
<name>A0A2P8C5S8_9BACT</name>
<feature type="transmembrane region" description="Helical" evidence="1">
    <location>
        <begin position="112"/>
        <end position="130"/>
    </location>
</feature>
<dbReference type="EMBL" id="BLAU01000001">
    <property type="protein sequence ID" value="GET23129.1"/>
    <property type="molecule type" value="Genomic_DNA"/>
</dbReference>
<proteinExistence type="predicted"/>
<reference evidence="3 4" key="1">
    <citation type="submission" date="2018-03" db="EMBL/GenBank/DDBJ databases">
        <title>Genomic Encyclopedia of Archaeal and Bacterial Type Strains, Phase II (KMG-II): from individual species to whole genera.</title>
        <authorList>
            <person name="Goeker M."/>
        </authorList>
    </citation>
    <scope>NUCLEOTIDE SEQUENCE [LARGE SCALE GENOMIC DNA]</scope>
    <source>
        <strain evidence="3 4">DSM 27267</strain>
    </source>
</reference>
<dbReference type="Proteomes" id="UP000396862">
    <property type="component" value="Unassembled WGS sequence"/>
</dbReference>